<dbReference type="Proteomes" id="UP000000543">
    <property type="component" value="Chromosome"/>
</dbReference>
<dbReference type="InterPro" id="IPR001940">
    <property type="entry name" value="Peptidase_S1C"/>
</dbReference>
<dbReference type="eggNOG" id="COG0265">
    <property type="taxonomic scope" value="Bacteria"/>
</dbReference>
<dbReference type="InterPro" id="IPR001478">
    <property type="entry name" value="PDZ"/>
</dbReference>
<evidence type="ECO:0000256" key="8">
    <source>
        <dbReference type="ARBA" id="ARBA00022989"/>
    </source>
</evidence>
<dbReference type="KEGG" id="sha:SH1196"/>
<dbReference type="Gene3D" id="2.40.10.10">
    <property type="entry name" value="Trypsin-like serine proteases"/>
    <property type="match status" value="2"/>
</dbReference>
<dbReference type="Pfam" id="PF13180">
    <property type="entry name" value="PDZ_2"/>
    <property type="match status" value="1"/>
</dbReference>
<protein>
    <recommendedName>
        <fullName evidence="3">Serine protease HtrA-like</fullName>
    </recommendedName>
</protein>
<dbReference type="InterPro" id="IPR036034">
    <property type="entry name" value="PDZ_sf"/>
</dbReference>
<accession>Q4L770</accession>
<reference evidence="11 12" key="1">
    <citation type="journal article" date="2005" name="J. Bacteriol.">
        <title>Whole-genome sequencing of Staphylococcus haemolyticus uncovers the extreme plasticity of its genome and the evolution of human-colonizing staphylococcal species.</title>
        <authorList>
            <person name="Takeuchi F."/>
            <person name="Watanabe S."/>
            <person name="Baba T."/>
            <person name="Yuzawa H."/>
            <person name="Ito T."/>
            <person name="Morimoto Y."/>
            <person name="Kuroda M."/>
            <person name="Cui L."/>
            <person name="Takahashi M."/>
            <person name="Ankai A."/>
            <person name="Baba S."/>
            <person name="Fukui S."/>
            <person name="Lee J.C."/>
            <person name="Hiramatsu K."/>
        </authorList>
    </citation>
    <scope>NUCLEOTIDE SEQUENCE [LARGE SCALE GENOMIC DNA]</scope>
    <source>
        <strain evidence="11 12">JCSC1435</strain>
    </source>
</reference>
<evidence type="ECO:0000256" key="9">
    <source>
        <dbReference type="SAM" id="Phobius"/>
    </source>
</evidence>
<evidence type="ECO:0000256" key="3">
    <source>
        <dbReference type="ARBA" id="ARBA00021768"/>
    </source>
</evidence>
<dbReference type="PANTHER" id="PTHR43343">
    <property type="entry name" value="PEPTIDASE S12"/>
    <property type="match status" value="1"/>
</dbReference>
<evidence type="ECO:0000256" key="2">
    <source>
        <dbReference type="ARBA" id="ARBA00010541"/>
    </source>
</evidence>
<sequence>MSEFNQENQSIYNNYQQPQPGKPKFPWFKTIIVALIAGVIGALLVLGASKIMGLVGIDNGGAQVQEANNSKGGNVLDGKSDKYKSVNAMIKDVSPAIVGVINMQKANGLEDFLQGKSSSESEEAGIGSGVIYQINNNSAYIVTNTHVISGASEIKVQLHSGKQVKAKLIGKDTVSDIAVLKIDNTKGIKSIKFANSSKVQTGDSVFAMGNPLGLEFANSVTSGIISANERTIESNTTSGGTKVNVLQTDAAINPGNSGGALVDINGNLVGINSMKIAAEQVEGIGFAIPSNEVKVTIEQLVKNGKIERPSIGIGLLNLSDIPDSYKKELNTDRDDGIYVAKVSRSSELKTGDIITKIDDKTVKEDTDLRTYLYQNKKPGETAKLTVIRDGKTLTVNVNLKSQSDISSNQSSDSESDNSRNSQFIQALRQIGLMSPNIEIKQP</sequence>
<keyword evidence="9" id="KW-0472">Membrane</keyword>
<evidence type="ECO:0000256" key="1">
    <source>
        <dbReference type="ARBA" id="ARBA00004162"/>
    </source>
</evidence>
<keyword evidence="8 9" id="KW-1133">Transmembrane helix</keyword>
<gene>
    <name evidence="11" type="ordered locus">SH1196</name>
</gene>
<dbReference type="SMART" id="SM00228">
    <property type="entry name" value="PDZ"/>
    <property type="match status" value="1"/>
</dbReference>
<evidence type="ECO:0000256" key="7">
    <source>
        <dbReference type="ARBA" id="ARBA00022825"/>
    </source>
</evidence>
<evidence type="ECO:0000313" key="11">
    <source>
        <dbReference type="EMBL" id="BAE04505.1"/>
    </source>
</evidence>
<feature type="transmembrane region" description="Helical" evidence="9">
    <location>
        <begin position="27"/>
        <end position="46"/>
    </location>
</feature>
<feature type="domain" description="PDZ" evidence="10">
    <location>
        <begin position="309"/>
        <end position="390"/>
    </location>
</feature>
<keyword evidence="5 9" id="KW-0812">Transmembrane</keyword>
<keyword evidence="4" id="KW-0645">Protease</keyword>
<keyword evidence="6" id="KW-0378">Hydrolase</keyword>
<dbReference type="Pfam" id="PF13365">
    <property type="entry name" value="Trypsin_2"/>
    <property type="match status" value="1"/>
</dbReference>
<comment type="subcellular location">
    <subcellularLocation>
        <location evidence="1">Cell membrane</location>
        <topology evidence="1">Single-pass membrane protein</topology>
    </subcellularLocation>
</comment>
<evidence type="ECO:0000256" key="4">
    <source>
        <dbReference type="ARBA" id="ARBA00022670"/>
    </source>
</evidence>
<evidence type="ECO:0000313" key="12">
    <source>
        <dbReference type="Proteomes" id="UP000000543"/>
    </source>
</evidence>
<dbReference type="GO" id="GO:0006508">
    <property type="term" value="P:proteolysis"/>
    <property type="evidence" value="ECO:0007669"/>
    <property type="project" value="UniProtKB-KW"/>
</dbReference>
<comment type="similarity">
    <text evidence="2">Belongs to the peptidase S1C family.</text>
</comment>
<keyword evidence="7" id="KW-0720">Serine protease</keyword>
<dbReference type="GO" id="GO:0005886">
    <property type="term" value="C:plasma membrane"/>
    <property type="evidence" value="ECO:0007669"/>
    <property type="project" value="UniProtKB-SubCell"/>
</dbReference>
<dbReference type="PANTHER" id="PTHR43343:SF3">
    <property type="entry name" value="PROTEASE DO-LIKE 8, CHLOROPLASTIC"/>
    <property type="match status" value="1"/>
</dbReference>
<dbReference type="GO" id="GO:0004252">
    <property type="term" value="F:serine-type endopeptidase activity"/>
    <property type="evidence" value="ECO:0007669"/>
    <property type="project" value="InterPro"/>
</dbReference>
<dbReference type="InterPro" id="IPR051201">
    <property type="entry name" value="Chloro_Bact_Ser_Proteases"/>
</dbReference>
<dbReference type="EMBL" id="AP006716">
    <property type="protein sequence ID" value="BAE04505.1"/>
    <property type="molecule type" value="Genomic_DNA"/>
</dbReference>
<organism evidence="11 12">
    <name type="scientific">Staphylococcus haemolyticus (strain JCSC1435)</name>
    <dbReference type="NCBI Taxonomy" id="279808"/>
    <lineage>
        <taxon>Bacteria</taxon>
        <taxon>Bacillati</taxon>
        <taxon>Bacillota</taxon>
        <taxon>Bacilli</taxon>
        <taxon>Bacillales</taxon>
        <taxon>Staphylococcaceae</taxon>
        <taxon>Staphylococcus</taxon>
    </lineage>
</organism>
<dbReference type="Gene3D" id="2.30.42.10">
    <property type="match status" value="1"/>
</dbReference>
<name>Q4L770_STAHJ</name>
<dbReference type="PRINTS" id="PR00834">
    <property type="entry name" value="PROTEASES2C"/>
</dbReference>
<dbReference type="SUPFAM" id="SSF50156">
    <property type="entry name" value="PDZ domain-like"/>
    <property type="match status" value="1"/>
</dbReference>
<dbReference type="OrthoDB" id="9758917at2"/>
<dbReference type="SUPFAM" id="SSF50494">
    <property type="entry name" value="Trypsin-like serine proteases"/>
    <property type="match status" value="1"/>
</dbReference>
<evidence type="ECO:0000259" key="10">
    <source>
        <dbReference type="SMART" id="SM00228"/>
    </source>
</evidence>
<evidence type="ECO:0000256" key="6">
    <source>
        <dbReference type="ARBA" id="ARBA00022801"/>
    </source>
</evidence>
<dbReference type="InterPro" id="IPR009003">
    <property type="entry name" value="Peptidase_S1_PA"/>
</dbReference>
<dbReference type="AlphaFoldDB" id="Q4L770"/>
<dbReference type="HOGENOM" id="CLU_020120_0_2_9"/>
<evidence type="ECO:0000256" key="5">
    <source>
        <dbReference type="ARBA" id="ARBA00022692"/>
    </source>
</evidence>
<dbReference type="InterPro" id="IPR043504">
    <property type="entry name" value="Peptidase_S1_PA_chymotrypsin"/>
</dbReference>
<dbReference type="RefSeq" id="WP_011275496.1">
    <property type="nucleotide sequence ID" value="NC_007168.1"/>
</dbReference>
<proteinExistence type="inferred from homology"/>